<protein>
    <recommendedName>
        <fullName evidence="1">Bet v I/Major latex protein domain-containing protein</fullName>
    </recommendedName>
</protein>
<gene>
    <name evidence="2" type="ORF">ILEXP_LOCUS26151</name>
</gene>
<accession>A0ABC8SK80</accession>
<dbReference type="InterPro" id="IPR051761">
    <property type="entry name" value="MLP-like_ligand-binding"/>
</dbReference>
<name>A0ABC8SK80_9AQUA</name>
<dbReference type="SUPFAM" id="SSF55961">
    <property type="entry name" value="Bet v1-like"/>
    <property type="match status" value="1"/>
</dbReference>
<organism evidence="2 3">
    <name type="scientific">Ilex paraguariensis</name>
    <name type="common">yerba mate</name>
    <dbReference type="NCBI Taxonomy" id="185542"/>
    <lineage>
        <taxon>Eukaryota</taxon>
        <taxon>Viridiplantae</taxon>
        <taxon>Streptophyta</taxon>
        <taxon>Embryophyta</taxon>
        <taxon>Tracheophyta</taxon>
        <taxon>Spermatophyta</taxon>
        <taxon>Magnoliopsida</taxon>
        <taxon>eudicotyledons</taxon>
        <taxon>Gunneridae</taxon>
        <taxon>Pentapetalae</taxon>
        <taxon>asterids</taxon>
        <taxon>campanulids</taxon>
        <taxon>Aquifoliales</taxon>
        <taxon>Aquifoliaceae</taxon>
        <taxon>Ilex</taxon>
    </lineage>
</organism>
<dbReference type="Pfam" id="PF00407">
    <property type="entry name" value="Bet_v_1"/>
    <property type="match status" value="1"/>
</dbReference>
<sequence>KPLFSCDSQDEKAATAKETIEAIDEENKTIIFNIFEGDVMKDYKSFKSIAQFTSKGDGSLVKWSTDYEKLNEDVATPRKCLDFAATVLKDIDAHLLKP</sequence>
<evidence type="ECO:0000313" key="2">
    <source>
        <dbReference type="EMBL" id="CAK9157589.1"/>
    </source>
</evidence>
<dbReference type="InterPro" id="IPR000916">
    <property type="entry name" value="Bet_v_I/MLP"/>
</dbReference>
<keyword evidence="3" id="KW-1185">Reference proteome</keyword>
<feature type="domain" description="Bet v I/Major latex protein" evidence="1">
    <location>
        <begin position="3"/>
        <end position="98"/>
    </location>
</feature>
<dbReference type="Gene3D" id="3.30.530.20">
    <property type="match status" value="1"/>
</dbReference>
<comment type="caution">
    <text evidence="2">The sequence shown here is derived from an EMBL/GenBank/DDBJ whole genome shotgun (WGS) entry which is preliminary data.</text>
</comment>
<dbReference type="AlphaFoldDB" id="A0ABC8SK80"/>
<evidence type="ECO:0000313" key="3">
    <source>
        <dbReference type="Proteomes" id="UP001642360"/>
    </source>
</evidence>
<proteinExistence type="predicted"/>
<dbReference type="Proteomes" id="UP001642360">
    <property type="component" value="Unassembled WGS sequence"/>
</dbReference>
<dbReference type="SMART" id="SM01037">
    <property type="entry name" value="Bet_v_1"/>
    <property type="match status" value="1"/>
</dbReference>
<evidence type="ECO:0000259" key="1">
    <source>
        <dbReference type="SMART" id="SM01037"/>
    </source>
</evidence>
<reference evidence="2 3" key="1">
    <citation type="submission" date="2024-02" db="EMBL/GenBank/DDBJ databases">
        <authorList>
            <person name="Vignale AGUSTIN F."/>
            <person name="Sosa J E."/>
            <person name="Modenutti C."/>
        </authorList>
    </citation>
    <scope>NUCLEOTIDE SEQUENCE [LARGE SCALE GENOMIC DNA]</scope>
</reference>
<dbReference type="EMBL" id="CAUOFW020003025">
    <property type="protein sequence ID" value="CAK9157589.1"/>
    <property type="molecule type" value="Genomic_DNA"/>
</dbReference>
<feature type="non-terminal residue" evidence="2">
    <location>
        <position position="1"/>
    </location>
</feature>
<dbReference type="InterPro" id="IPR023393">
    <property type="entry name" value="START-like_dom_sf"/>
</dbReference>
<dbReference type="PANTHER" id="PTHR31907">
    <property type="entry name" value="MLP-LIKE PROTEIN 423"/>
    <property type="match status" value="1"/>
</dbReference>